<evidence type="ECO:0000259" key="2">
    <source>
        <dbReference type="PROSITE" id="PS50990"/>
    </source>
</evidence>
<dbReference type="PROSITE" id="PS50990">
    <property type="entry name" value="PEPTIDASE_C39"/>
    <property type="match status" value="1"/>
</dbReference>
<dbReference type="GO" id="GO:0005524">
    <property type="term" value="F:ATP binding"/>
    <property type="evidence" value="ECO:0007669"/>
    <property type="project" value="InterPro"/>
</dbReference>
<dbReference type="EMBL" id="FUYE01000007">
    <property type="protein sequence ID" value="SKA97085.1"/>
    <property type="molecule type" value="Genomic_DNA"/>
</dbReference>
<dbReference type="GO" id="GO:0006508">
    <property type="term" value="P:proteolysis"/>
    <property type="evidence" value="ECO:0007669"/>
    <property type="project" value="InterPro"/>
</dbReference>
<gene>
    <name evidence="3" type="ORF">SAMN02745166_02540</name>
</gene>
<feature type="transmembrane region" description="Helical" evidence="1">
    <location>
        <begin position="77"/>
        <end position="95"/>
    </location>
</feature>
<dbReference type="Gene3D" id="3.90.70.10">
    <property type="entry name" value="Cysteine proteinases"/>
    <property type="match status" value="1"/>
</dbReference>
<dbReference type="OrthoDB" id="6637574at2"/>
<dbReference type="InterPro" id="IPR005074">
    <property type="entry name" value="Peptidase_C39"/>
</dbReference>
<dbReference type="Pfam" id="PF03412">
    <property type="entry name" value="Peptidase_C39"/>
    <property type="match status" value="1"/>
</dbReference>
<feature type="transmembrane region" description="Helical" evidence="1">
    <location>
        <begin position="37"/>
        <end position="57"/>
    </location>
</feature>
<dbReference type="STRING" id="48467.SAMN02745166_02540"/>
<reference evidence="4" key="1">
    <citation type="submission" date="2017-02" db="EMBL/GenBank/DDBJ databases">
        <authorList>
            <person name="Varghese N."/>
            <person name="Submissions S."/>
        </authorList>
    </citation>
    <scope>NUCLEOTIDE SEQUENCE [LARGE SCALE GENOMIC DNA]</scope>
    <source>
        <strain evidence="4">ATCC 700200</strain>
    </source>
</reference>
<dbReference type="AlphaFoldDB" id="A0A1T4Y730"/>
<proteinExistence type="predicted"/>
<protein>
    <submittedName>
        <fullName evidence="3">Peptidase C39 family protein</fullName>
    </submittedName>
</protein>
<feature type="domain" description="Peptidase C39" evidence="2">
    <location>
        <begin position="145"/>
        <end position="273"/>
    </location>
</feature>
<name>A0A1T4Y730_9BACT</name>
<dbReference type="GO" id="GO:0016020">
    <property type="term" value="C:membrane"/>
    <property type="evidence" value="ECO:0007669"/>
    <property type="project" value="InterPro"/>
</dbReference>
<evidence type="ECO:0000256" key="1">
    <source>
        <dbReference type="SAM" id="Phobius"/>
    </source>
</evidence>
<keyword evidence="4" id="KW-1185">Reference proteome</keyword>
<dbReference type="RefSeq" id="WP_078813734.1">
    <property type="nucleotide sequence ID" value="NZ_FUYE01000007.1"/>
</dbReference>
<keyword evidence="1" id="KW-1133">Transmembrane helix</keyword>
<dbReference type="Proteomes" id="UP000190774">
    <property type="component" value="Unassembled WGS sequence"/>
</dbReference>
<accession>A0A1T4Y730</accession>
<evidence type="ECO:0000313" key="3">
    <source>
        <dbReference type="EMBL" id="SKA97085.1"/>
    </source>
</evidence>
<keyword evidence="1" id="KW-0472">Membrane</keyword>
<sequence>MITFIYPILLRTFFIVILALIAGKLGSWLGAKKDRRLGIGACLASLGALLIVGVGLNVRRLYFEFPWSVVLMGQRKWIVLAIILPFLIRLLTGFVESAKLRQLLTVLFWICLFRTAVMPFAAPLVSLHELHQIGTVVDDDGVCLQRTPYNCGPAASVTALRVLGLQAEEGPLAISLGSSALTGTPDDVLAAGLLRSYRGQGLVVEHRYLESLPNMSDWPVWIAVIRHQPFVDHFVTVLKVGADHITLGDPAYGLRTVTRAEFEKTWRHAAILLRRTPTP</sequence>
<dbReference type="GO" id="GO:0008233">
    <property type="term" value="F:peptidase activity"/>
    <property type="evidence" value="ECO:0007669"/>
    <property type="project" value="InterPro"/>
</dbReference>
<feature type="transmembrane region" description="Helical" evidence="1">
    <location>
        <begin position="6"/>
        <end position="25"/>
    </location>
</feature>
<evidence type="ECO:0000313" key="4">
    <source>
        <dbReference type="Proteomes" id="UP000190774"/>
    </source>
</evidence>
<keyword evidence="1" id="KW-0812">Transmembrane</keyword>
<organism evidence="3 4">
    <name type="scientific">Prosthecobacter debontii</name>
    <dbReference type="NCBI Taxonomy" id="48467"/>
    <lineage>
        <taxon>Bacteria</taxon>
        <taxon>Pseudomonadati</taxon>
        <taxon>Verrucomicrobiota</taxon>
        <taxon>Verrucomicrobiia</taxon>
        <taxon>Verrucomicrobiales</taxon>
        <taxon>Verrucomicrobiaceae</taxon>
        <taxon>Prosthecobacter</taxon>
    </lineage>
</organism>
<feature type="transmembrane region" description="Helical" evidence="1">
    <location>
        <begin position="102"/>
        <end position="122"/>
    </location>
</feature>